<dbReference type="EMBL" id="CP043875">
    <property type="protein sequence ID" value="WOF15491.1"/>
    <property type="molecule type" value="Genomic_DNA"/>
</dbReference>
<evidence type="ECO:0000259" key="10">
    <source>
        <dbReference type="PROSITE" id="PS50893"/>
    </source>
</evidence>
<keyword evidence="3 11" id="KW-0067">ATP-binding</keyword>
<proteinExistence type="predicted"/>
<evidence type="ECO:0000256" key="6">
    <source>
        <dbReference type="ARBA" id="ARBA00058960"/>
    </source>
</evidence>
<evidence type="ECO:0000256" key="9">
    <source>
        <dbReference type="ARBA" id="ARBA00077139"/>
    </source>
</evidence>
<dbReference type="Pfam" id="PF00005">
    <property type="entry name" value="ABC_tran"/>
    <property type="match status" value="1"/>
</dbReference>
<dbReference type="KEGG" id="mefw:F1737_01730"/>
<dbReference type="GeneID" id="85228849"/>
<dbReference type="InterPro" id="IPR017871">
    <property type="entry name" value="ABC_transporter-like_CS"/>
</dbReference>
<sequence length="414" mass="46140">MIKIENLFAGYGSEDILKDISTGFYGGEFIGILGRNGSGKTTLLKTISRVLDYRCGKIELFQKPLESYSPKEIAGKLSVVPQETLINFDYSVYDIIMMGRYPHMKRFSGETAVDRRIVDEVMEKTNVSRYRNKSVTEISGGERQRVLIARALAQQPQILLLDEATSHLDINHQIEILNLIKNLDDKVTRIAIFHDLNLASQYCDRLIIMNEGKIVAGGKPESVLTRENLALYFGIEAFVEKNNLSGKPYIRPLINPLKKFSSVEKVHIVCGGGTGSDLMQMLKGAAFNISAGILCAGDTDYKTAKELLIDTLCVPPFTEITENNIASLKDMIEKSDAVILTMMPVGPGNICNIEALRDINKPVFIFQPSSMDISCYDFCEGRFADQLMYLIENGAKVVKSINELSDSLSQKYTE</sequence>
<gene>
    <name evidence="11" type="ORF">F1737_01730</name>
</gene>
<dbReference type="GO" id="GO:0015420">
    <property type="term" value="F:ABC-type vitamin B12 transporter activity"/>
    <property type="evidence" value="ECO:0007669"/>
    <property type="project" value="UniProtKB-EC"/>
</dbReference>
<dbReference type="CDD" id="cd03214">
    <property type="entry name" value="ABC_Iron-Siderophores_B12_Hemin"/>
    <property type="match status" value="1"/>
</dbReference>
<accession>A0AA97I342</accession>
<dbReference type="Gene3D" id="3.40.50.300">
    <property type="entry name" value="P-loop containing nucleotide triphosphate hydrolases"/>
    <property type="match status" value="1"/>
</dbReference>
<evidence type="ECO:0000313" key="11">
    <source>
        <dbReference type="EMBL" id="WOF15491.1"/>
    </source>
</evidence>
<keyword evidence="4" id="KW-1278">Translocase</keyword>
<dbReference type="SMART" id="SM00382">
    <property type="entry name" value="AAA"/>
    <property type="match status" value="1"/>
</dbReference>
<dbReference type="EC" id="7.6.2.8" evidence="7"/>
<keyword evidence="12" id="KW-1185">Reference proteome</keyword>
<organism evidence="11 12">
    <name type="scientific">Methanochimaera problematica</name>
    <dbReference type="NCBI Taxonomy" id="2609417"/>
    <lineage>
        <taxon>Archaea</taxon>
        <taxon>Methanobacteriati</taxon>
        <taxon>Methanobacteriota</taxon>
        <taxon>Stenosarchaea group</taxon>
        <taxon>Methanomicrobia</taxon>
        <taxon>Methanomicrobiales</taxon>
        <taxon>Methanomicrobiaceae</taxon>
        <taxon>Methanochimaera</taxon>
    </lineage>
</organism>
<protein>
    <recommendedName>
        <fullName evidence="8">Cobalamin import ATP-binding protein BtuD</fullName>
        <ecNumber evidence="7">7.6.2.8</ecNumber>
    </recommendedName>
    <alternativeName>
        <fullName evidence="9">Vitamin B12-transporting ATPase</fullName>
    </alternativeName>
</protein>
<feature type="domain" description="ABC transporter" evidence="10">
    <location>
        <begin position="2"/>
        <end position="236"/>
    </location>
</feature>
<evidence type="ECO:0000256" key="2">
    <source>
        <dbReference type="ARBA" id="ARBA00022741"/>
    </source>
</evidence>
<dbReference type="GO" id="GO:0005524">
    <property type="term" value="F:ATP binding"/>
    <property type="evidence" value="ECO:0007669"/>
    <property type="project" value="UniProtKB-KW"/>
</dbReference>
<keyword evidence="2" id="KW-0547">Nucleotide-binding</keyword>
<dbReference type="GO" id="GO:0016887">
    <property type="term" value="F:ATP hydrolysis activity"/>
    <property type="evidence" value="ECO:0007669"/>
    <property type="project" value="InterPro"/>
</dbReference>
<evidence type="ECO:0000256" key="7">
    <source>
        <dbReference type="ARBA" id="ARBA00066387"/>
    </source>
</evidence>
<dbReference type="InterPro" id="IPR027417">
    <property type="entry name" value="P-loop_NTPase"/>
</dbReference>
<dbReference type="InterPro" id="IPR003439">
    <property type="entry name" value="ABC_transporter-like_ATP-bd"/>
</dbReference>
<comment type="function">
    <text evidence="6">Required for corrinoid utilization. Probably part of the ABC transporter complex BtuCDF involved in cobalamin (vitamin B12) import. Probably responsible for energy coupling to the transport system.</text>
</comment>
<evidence type="ECO:0000256" key="3">
    <source>
        <dbReference type="ARBA" id="ARBA00022840"/>
    </source>
</evidence>
<comment type="catalytic activity">
    <reaction evidence="5">
        <text>an R-cob(III)alamin(out) + ATP + H2O = an R-cob(III)alamin(in) + ADP + phosphate + H(+)</text>
        <dbReference type="Rhea" id="RHEA:17873"/>
        <dbReference type="ChEBI" id="CHEBI:15377"/>
        <dbReference type="ChEBI" id="CHEBI:15378"/>
        <dbReference type="ChEBI" id="CHEBI:30616"/>
        <dbReference type="ChEBI" id="CHEBI:43474"/>
        <dbReference type="ChEBI" id="CHEBI:140785"/>
        <dbReference type="ChEBI" id="CHEBI:456216"/>
        <dbReference type="EC" id="7.6.2.8"/>
    </reaction>
</comment>
<evidence type="ECO:0000256" key="4">
    <source>
        <dbReference type="ARBA" id="ARBA00022967"/>
    </source>
</evidence>
<reference evidence="11 12" key="1">
    <citation type="submission" date="2019-09" db="EMBL/GenBank/DDBJ databases">
        <title>The complete genome of Methanoplanus sp. FWC-SCC4.</title>
        <authorList>
            <person name="Chen S.-C."/>
            <person name="Zhou Y.-Z."/>
            <person name="Lai M.-C."/>
        </authorList>
    </citation>
    <scope>NUCLEOTIDE SEQUENCE [LARGE SCALE GENOMIC DNA]</scope>
    <source>
        <strain evidence="11 12">FWC-SCC4</strain>
    </source>
</reference>
<dbReference type="PANTHER" id="PTHR42794">
    <property type="entry name" value="HEMIN IMPORT ATP-BINDING PROTEIN HMUV"/>
    <property type="match status" value="1"/>
</dbReference>
<dbReference type="SUPFAM" id="SSF52540">
    <property type="entry name" value="P-loop containing nucleoside triphosphate hydrolases"/>
    <property type="match status" value="1"/>
</dbReference>
<evidence type="ECO:0000256" key="8">
    <source>
        <dbReference type="ARBA" id="ARBA00073649"/>
    </source>
</evidence>
<dbReference type="PANTHER" id="PTHR42794:SF1">
    <property type="entry name" value="HEMIN IMPORT ATP-BINDING PROTEIN HMUV"/>
    <property type="match status" value="1"/>
</dbReference>
<dbReference type="RefSeq" id="WP_317137061.1">
    <property type="nucleotide sequence ID" value="NZ_CP043875.1"/>
</dbReference>
<evidence type="ECO:0000256" key="1">
    <source>
        <dbReference type="ARBA" id="ARBA00022448"/>
    </source>
</evidence>
<keyword evidence="1" id="KW-0813">Transport</keyword>
<name>A0AA97I342_9EURY</name>
<dbReference type="AlphaFoldDB" id="A0AA97I342"/>
<dbReference type="PROSITE" id="PS00211">
    <property type="entry name" value="ABC_TRANSPORTER_1"/>
    <property type="match status" value="1"/>
</dbReference>
<dbReference type="PROSITE" id="PS50893">
    <property type="entry name" value="ABC_TRANSPORTER_2"/>
    <property type="match status" value="1"/>
</dbReference>
<dbReference type="FunFam" id="3.40.50.300:FF:000134">
    <property type="entry name" value="Iron-enterobactin ABC transporter ATP-binding protein"/>
    <property type="match status" value="1"/>
</dbReference>
<dbReference type="InterPro" id="IPR003593">
    <property type="entry name" value="AAA+_ATPase"/>
</dbReference>
<evidence type="ECO:0000256" key="5">
    <source>
        <dbReference type="ARBA" id="ARBA00050590"/>
    </source>
</evidence>
<evidence type="ECO:0000313" key="12">
    <source>
        <dbReference type="Proteomes" id="UP001301797"/>
    </source>
</evidence>
<dbReference type="Proteomes" id="UP001301797">
    <property type="component" value="Chromosome"/>
</dbReference>